<name>A0ABQ9FWV3_TEGGR</name>
<evidence type="ECO:0000256" key="4">
    <source>
        <dbReference type="RuleBase" id="RU003654"/>
    </source>
</evidence>
<keyword evidence="3" id="KW-1015">Disulfide bond</keyword>
<feature type="domain" description="Phospholipase A2-like central" evidence="6">
    <location>
        <begin position="32"/>
        <end position="166"/>
    </location>
</feature>
<comment type="caution">
    <text evidence="7">The sequence shown here is derived from an EMBL/GenBank/DDBJ whole genome shotgun (WGS) entry which is preliminary data.</text>
</comment>
<comment type="cofactor">
    <cofactor evidence="5">
        <name>Ca(2+)</name>
        <dbReference type="ChEBI" id="CHEBI:29108"/>
    </cofactor>
</comment>
<organism evidence="7 8">
    <name type="scientific">Tegillarca granosa</name>
    <name type="common">Malaysian cockle</name>
    <name type="synonym">Anadara granosa</name>
    <dbReference type="NCBI Taxonomy" id="220873"/>
    <lineage>
        <taxon>Eukaryota</taxon>
        <taxon>Metazoa</taxon>
        <taxon>Spiralia</taxon>
        <taxon>Lophotrochozoa</taxon>
        <taxon>Mollusca</taxon>
        <taxon>Bivalvia</taxon>
        <taxon>Autobranchia</taxon>
        <taxon>Pteriomorphia</taxon>
        <taxon>Arcoida</taxon>
        <taxon>Arcoidea</taxon>
        <taxon>Arcidae</taxon>
        <taxon>Tegillarca</taxon>
    </lineage>
</organism>
<dbReference type="EMBL" id="JARBDR010000141">
    <property type="protein sequence ID" value="KAJ8320472.1"/>
    <property type="molecule type" value="Genomic_DNA"/>
</dbReference>
<keyword evidence="2 5" id="KW-0964">Secreted</keyword>
<dbReference type="Proteomes" id="UP001217089">
    <property type="component" value="Unassembled WGS sequence"/>
</dbReference>
<dbReference type="InterPro" id="IPR016090">
    <property type="entry name" value="PLA2-like_dom"/>
</dbReference>
<keyword evidence="5" id="KW-0443">Lipid metabolism</keyword>
<dbReference type="Pfam" id="PF00068">
    <property type="entry name" value="Phospholip_A2_1"/>
    <property type="match status" value="1"/>
</dbReference>
<reference evidence="7 8" key="1">
    <citation type="submission" date="2022-12" db="EMBL/GenBank/DDBJ databases">
        <title>Chromosome-level genome of Tegillarca granosa.</title>
        <authorList>
            <person name="Kim J."/>
        </authorList>
    </citation>
    <scope>NUCLEOTIDE SEQUENCE [LARGE SCALE GENOMIC DNA]</scope>
    <source>
        <strain evidence="7">Teg-2019</strain>
        <tissue evidence="7">Adductor muscle</tissue>
    </source>
</reference>
<sequence>MDTKSFFLFSLLVLILNLDFGIEAVSLRRKRSLIQLANVLMYETRKNPLTFSNYGCYCGWGGQGTPVDKLDGCCMAHDFCYNEILKKNCLSAKYEEYSYEEIVKTGLRKIKCAGVPELAAVSKQTRDNLTCKQYSCYCDKRLGECLLRNIKDFNVDHYRMDQSICKTGSKNK</sequence>
<dbReference type="InterPro" id="IPR001211">
    <property type="entry name" value="PLA2"/>
</dbReference>
<protein>
    <recommendedName>
        <fullName evidence="5">Phospholipase A2</fullName>
        <ecNumber evidence="5">3.1.1.4</ecNumber>
    </recommendedName>
</protein>
<dbReference type="InterPro" id="IPR036444">
    <property type="entry name" value="PLipase_A2_dom_sf"/>
</dbReference>
<feature type="signal peptide" evidence="5">
    <location>
        <begin position="1"/>
        <end position="24"/>
    </location>
</feature>
<dbReference type="PANTHER" id="PTHR11716:SF100">
    <property type="entry name" value="PHOSPHOLIPASE A2"/>
    <property type="match status" value="1"/>
</dbReference>
<comment type="subcellular location">
    <subcellularLocation>
        <location evidence="1 5">Secreted</location>
    </subcellularLocation>
</comment>
<evidence type="ECO:0000256" key="5">
    <source>
        <dbReference type="RuleBase" id="RU361236"/>
    </source>
</evidence>
<feature type="chain" id="PRO_5044953742" description="Phospholipase A2" evidence="5">
    <location>
        <begin position="25"/>
        <end position="172"/>
    </location>
</feature>
<dbReference type="SMART" id="SM00085">
    <property type="entry name" value="PA2c"/>
    <property type="match status" value="1"/>
</dbReference>
<keyword evidence="8" id="KW-1185">Reference proteome</keyword>
<proteinExistence type="inferred from homology"/>
<comment type="similarity">
    <text evidence="4">Belongs to the phospholipase A2 family.</text>
</comment>
<dbReference type="EC" id="3.1.1.4" evidence="5"/>
<comment type="catalytic activity">
    <reaction evidence="5">
        <text>a 1,2-diacyl-sn-glycero-3-phosphocholine + H2O = a 1-acyl-sn-glycero-3-phosphocholine + a fatty acid + H(+)</text>
        <dbReference type="Rhea" id="RHEA:15801"/>
        <dbReference type="ChEBI" id="CHEBI:15377"/>
        <dbReference type="ChEBI" id="CHEBI:15378"/>
        <dbReference type="ChEBI" id="CHEBI:28868"/>
        <dbReference type="ChEBI" id="CHEBI:57643"/>
        <dbReference type="ChEBI" id="CHEBI:58168"/>
        <dbReference type="EC" id="3.1.1.4"/>
    </reaction>
</comment>
<dbReference type="CDD" id="cd00125">
    <property type="entry name" value="PLA2c"/>
    <property type="match status" value="1"/>
</dbReference>
<keyword evidence="5" id="KW-0106">Calcium</keyword>
<accession>A0ABQ9FWV3</accession>
<keyword evidence="5" id="KW-0732">Signal</keyword>
<dbReference type="PRINTS" id="PR00389">
    <property type="entry name" value="PHPHLIPASEA2"/>
</dbReference>
<dbReference type="InterPro" id="IPR033113">
    <property type="entry name" value="PLA2_histidine"/>
</dbReference>
<evidence type="ECO:0000256" key="3">
    <source>
        <dbReference type="ARBA" id="ARBA00023157"/>
    </source>
</evidence>
<dbReference type="SUPFAM" id="SSF48619">
    <property type="entry name" value="Phospholipase A2, PLA2"/>
    <property type="match status" value="1"/>
</dbReference>
<evidence type="ECO:0000259" key="6">
    <source>
        <dbReference type="SMART" id="SM00085"/>
    </source>
</evidence>
<dbReference type="PROSITE" id="PS00118">
    <property type="entry name" value="PA2_HIS"/>
    <property type="match status" value="1"/>
</dbReference>
<dbReference type="Gene3D" id="1.20.90.10">
    <property type="entry name" value="Phospholipase A2 domain"/>
    <property type="match status" value="1"/>
</dbReference>
<evidence type="ECO:0000256" key="1">
    <source>
        <dbReference type="ARBA" id="ARBA00004613"/>
    </source>
</evidence>
<gene>
    <name evidence="7" type="ORF">KUTeg_002059</name>
</gene>
<dbReference type="PANTHER" id="PTHR11716">
    <property type="entry name" value="PHOSPHOLIPASE A2 FAMILY MEMBER"/>
    <property type="match status" value="1"/>
</dbReference>
<keyword evidence="5" id="KW-0378">Hydrolase</keyword>
<evidence type="ECO:0000256" key="2">
    <source>
        <dbReference type="ARBA" id="ARBA00022525"/>
    </source>
</evidence>
<evidence type="ECO:0000313" key="7">
    <source>
        <dbReference type="EMBL" id="KAJ8320472.1"/>
    </source>
</evidence>
<evidence type="ECO:0000313" key="8">
    <source>
        <dbReference type="Proteomes" id="UP001217089"/>
    </source>
</evidence>